<accession>A0ABW8ARE0</accession>
<dbReference type="PROSITE" id="PS51186">
    <property type="entry name" value="GNAT"/>
    <property type="match status" value="1"/>
</dbReference>
<evidence type="ECO:0000259" key="4">
    <source>
        <dbReference type="PROSITE" id="PS51186"/>
    </source>
</evidence>
<sequence length="202" mass="22200">MAIEVLTAGPDELADVLRLWSDARDEMVRLGRATAPVEQIAPRLEQGIRDGRLEVLLARREGRAVGFVVLRETPLSFLLEPSLSIDELFVAHEHRRHGVARAILTHVASRAEASGADQIVSSVNPLARETHRFFARLGFAPLTVRRAVAPAVLRRRLCGDAPRGALEDLLSRRRSMRARGRRRPLGVEEYPAGGPDAAAGWG</sequence>
<dbReference type="EMBL" id="JBITLV010000006">
    <property type="protein sequence ID" value="MFI7588959.1"/>
    <property type="molecule type" value="Genomic_DNA"/>
</dbReference>
<dbReference type="GO" id="GO:0016746">
    <property type="term" value="F:acyltransferase activity"/>
    <property type="evidence" value="ECO:0007669"/>
    <property type="project" value="UniProtKB-KW"/>
</dbReference>
<evidence type="ECO:0000256" key="2">
    <source>
        <dbReference type="ARBA" id="ARBA00023315"/>
    </source>
</evidence>
<organism evidence="5 6">
    <name type="scientific">Spongisporangium articulatum</name>
    <dbReference type="NCBI Taxonomy" id="3362603"/>
    <lineage>
        <taxon>Bacteria</taxon>
        <taxon>Bacillati</taxon>
        <taxon>Actinomycetota</taxon>
        <taxon>Actinomycetes</taxon>
        <taxon>Kineosporiales</taxon>
        <taxon>Kineosporiaceae</taxon>
        <taxon>Spongisporangium</taxon>
    </lineage>
</organism>
<dbReference type="InterPro" id="IPR016181">
    <property type="entry name" value="Acyl_CoA_acyltransferase"/>
</dbReference>
<feature type="region of interest" description="Disordered" evidence="3">
    <location>
        <begin position="180"/>
        <end position="202"/>
    </location>
</feature>
<keyword evidence="1 5" id="KW-0808">Transferase</keyword>
<name>A0ABW8ARE0_9ACTN</name>
<protein>
    <submittedName>
        <fullName evidence="5">GNAT family N-acetyltransferase</fullName>
        <ecNumber evidence="5">2.3.-.-</ecNumber>
    </submittedName>
</protein>
<dbReference type="CDD" id="cd04301">
    <property type="entry name" value="NAT_SF"/>
    <property type="match status" value="1"/>
</dbReference>
<comment type="caution">
    <text evidence="5">The sequence shown here is derived from an EMBL/GenBank/DDBJ whole genome shotgun (WGS) entry which is preliminary data.</text>
</comment>
<evidence type="ECO:0000256" key="1">
    <source>
        <dbReference type="ARBA" id="ARBA00022679"/>
    </source>
</evidence>
<feature type="compositionally biased region" description="Low complexity" evidence="3">
    <location>
        <begin position="191"/>
        <end position="202"/>
    </location>
</feature>
<dbReference type="RefSeq" id="WP_398283184.1">
    <property type="nucleotide sequence ID" value="NZ_JBITLV010000006.1"/>
</dbReference>
<dbReference type="InterPro" id="IPR000182">
    <property type="entry name" value="GNAT_dom"/>
</dbReference>
<dbReference type="PANTHER" id="PTHR43877">
    <property type="entry name" value="AMINOALKYLPHOSPHONATE N-ACETYLTRANSFERASE-RELATED-RELATED"/>
    <property type="match status" value="1"/>
</dbReference>
<reference evidence="5 6" key="1">
    <citation type="submission" date="2024-10" db="EMBL/GenBank/DDBJ databases">
        <title>The Natural Products Discovery Center: Release of the First 8490 Sequenced Strains for Exploring Actinobacteria Biosynthetic Diversity.</title>
        <authorList>
            <person name="Kalkreuter E."/>
            <person name="Kautsar S.A."/>
            <person name="Yang D."/>
            <person name="Bader C.D."/>
            <person name="Teijaro C.N."/>
            <person name="Fluegel L."/>
            <person name="Davis C.M."/>
            <person name="Simpson J.R."/>
            <person name="Lauterbach L."/>
            <person name="Steele A.D."/>
            <person name="Gui C."/>
            <person name="Meng S."/>
            <person name="Li G."/>
            <person name="Viehrig K."/>
            <person name="Ye F."/>
            <person name="Su P."/>
            <person name="Kiefer A.F."/>
            <person name="Nichols A."/>
            <person name="Cepeda A.J."/>
            <person name="Yan W."/>
            <person name="Fan B."/>
            <person name="Jiang Y."/>
            <person name="Adhikari A."/>
            <person name="Zheng C.-J."/>
            <person name="Schuster L."/>
            <person name="Cowan T.M."/>
            <person name="Smanski M.J."/>
            <person name="Chevrette M.G."/>
            <person name="De Carvalho L.P.S."/>
            <person name="Shen B."/>
        </authorList>
    </citation>
    <scope>NUCLEOTIDE SEQUENCE [LARGE SCALE GENOMIC DNA]</scope>
    <source>
        <strain evidence="5 6">NPDC049639</strain>
    </source>
</reference>
<dbReference type="Proteomes" id="UP001612915">
    <property type="component" value="Unassembled WGS sequence"/>
</dbReference>
<gene>
    <name evidence="5" type="ORF">ACIB24_17990</name>
</gene>
<dbReference type="InterPro" id="IPR050832">
    <property type="entry name" value="Bact_Acetyltransf"/>
</dbReference>
<dbReference type="EC" id="2.3.-.-" evidence="5"/>
<evidence type="ECO:0000313" key="6">
    <source>
        <dbReference type="Proteomes" id="UP001612915"/>
    </source>
</evidence>
<feature type="domain" description="N-acetyltransferase" evidence="4">
    <location>
        <begin position="3"/>
        <end position="159"/>
    </location>
</feature>
<evidence type="ECO:0000256" key="3">
    <source>
        <dbReference type="SAM" id="MobiDB-lite"/>
    </source>
</evidence>
<evidence type="ECO:0000313" key="5">
    <source>
        <dbReference type="EMBL" id="MFI7588959.1"/>
    </source>
</evidence>
<proteinExistence type="predicted"/>
<keyword evidence="6" id="KW-1185">Reference proteome</keyword>
<keyword evidence="2 5" id="KW-0012">Acyltransferase</keyword>
<dbReference type="Pfam" id="PF00583">
    <property type="entry name" value="Acetyltransf_1"/>
    <property type="match status" value="1"/>
</dbReference>
<dbReference type="Gene3D" id="3.40.630.30">
    <property type="match status" value="1"/>
</dbReference>
<dbReference type="SUPFAM" id="SSF55729">
    <property type="entry name" value="Acyl-CoA N-acyltransferases (Nat)"/>
    <property type="match status" value="1"/>
</dbReference>